<reference evidence="1 2" key="1">
    <citation type="submission" date="2016-10" db="EMBL/GenBank/DDBJ databases">
        <authorList>
            <person name="de Groot N.N."/>
        </authorList>
    </citation>
    <scope>NUCLEOTIDE SEQUENCE [LARGE SCALE GENOMIC DNA]</scope>
    <source>
        <strain evidence="1 2">MON 2.2</strain>
    </source>
</reference>
<dbReference type="Gene3D" id="3.40.50.300">
    <property type="entry name" value="P-loop containing nucleotide triphosphate hydrolases"/>
    <property type="match status" value="1"/>
</dbReference>
<dbReference type="AlphaFoldDB" id="A0A1G6XQI9"/>
<dbReference type="SUPFAM" id="SSF52540">
    <property type="entry name" value="P-loop containing nucleoside triphosphate hydrolases"/>
    <property type="match status" value="1"/>
</dbReference>
<evidence type="ECO:0000313" key="2">
    <source>
        <dbReference type="Proteomes" id="UP000198546"/>
    </source>
</evidence>
<dbReference type="GO" id="GO:0016301">
    <property type="term" value="F:kinase activity"/>
    <property type="evidence" value="ECO:0007669"/>
    <property type="project" value="UniProtKB-KW"/>
</dbReference>
<dbReference type="InterPro" id="IPR027417">
    <property type="entry name" value="P-loop_NTPase"/>
</dbReference>
<evidence type="ECO:0000313" key="1">
    <source>
        <dbReference type="EMBL" id="SDD80013.1"/>
    </source>
</evidence>
<organism evidence="1 2">
    <name type="scientific">Auraticoccus monumenti</name>
    <dbReference type="NCBI Taxonomy" id="675864"/>
    <lineage>
        <taxon>Bacteria</taxon>
        <taxon>Bacillati</taxon>
        <taxon>Actinomycetota</taxon>
        <taxon>Actinomycetes</taxon>
        <taxon>Propionibacteriales</taxon>
        <taxon>Propionibacteriaceae</taxon>
        <taxon>Auraticoccus</taxon>
    </lineage>
</organism>
<protein>
    <submittedName>
        <fullName evidence="1">Uridine kinase</fullName>
    </submittedName>
</protein>
<proteinExistence type="predicted"/>
<keyword evidence="1" id="KW-0418">Kinase</keyword>
<accession>A0A1G6XQI9</accession>
<gene>
    <name evidence="1" type="ORF">SAMN04489747_1766</name>
</gene>
<dbReference type="STRING" id="675864.SAMN04489747_1766"/>
<dbReference type="EMBL" id="LT629688">
    <property type="protein sequence ID" value="SDD80013.1"/>
    <property type="molecule type" value="Genomic_DNA"/>
</dbReference>
<keyword evidence="1" id="KW-0808">Transferase</keyword>
<name>A0A1G6XQI9_9ACTN</name>
<sequence length="182" mass="20061">MLSREQALAEVRARVAASPGRTVWVGVDGMGASGKTTWAEQLVAALPGAALVGVDDFARPGVATWDHGLFTRQVLRPLLEGRPARWRRWDWRSGSPGGWCSAEPGHPVVVEGVSATDTAVPVPWDVLVWVEAPAEVRHARALARDGETAWREQWSRDWIPSEEAYRARQRPDLRADLVVDGR</sequence>
<dbReference type="RefSeq" id="WP_090592467.1">
    <property type="nucleotide sequence ID" value="NZ_LT629688.1"/>
</dbReference>
<dbReference type="Proteomes" id="UP000198546">
    <property type="component" value="Chromosome i"/>
</dbReference>
<dbReference type="OrthoDB" id="3237545at2"/>
<keyword evidence="2" id="KW-1185">Reference proteome</keyword>